<accession>A0ABD2CPY0</accession>
<keyword evidence="2" id="KW-1185">Reference proteome</keyword>
<dbReference type="EMBL" id="JAYRBN010000037">
    <property type="protein sequence ID" value="KAL2747142.1"/>
    <property type="molecule type" value="Genomic_DNA"/>
</dbReference>
<sequence>MYMLRRFFEELTFLIVQRVQEFVYQKELELKKKKEKKRKEIMSRILFVTILNSISRSKCILCATQ</sequence>
<gene>
    <name evidence="1" type="ORF">V1477_005512</name>
</gene>
<proteinExistence type="predicted"/>
<name>A0ABD2CPY0_VESMC</name>
<dbReference type="Proteomes" id="UP001607303">
    <property type="component" value="Unassembled WGS sequence"/>
</dbReference>
<organism evidence="1 2">
    <name type="scientific">Vespula maculifrons</name>
    <name type="common">Eastern yellow jacket</name>
    <name type="synonym">Wasp</name>
    <dbReference type="NCBI Taxonomy" id="7453"/>
    <lineage>
        <taxon>Eukaryota</taxon>
        <taxon>Metazoa</taxon>
        <taxon>Ecdysozoa</taxon>
        <taxon>Arthropoda</taxon>
        <taxon>Hexapoda</taxon>
        <taxon>Insecta</taxon>
        <taxon>Pterygota</taxon>
        <taxon>Neoptera</taxon>
        <taxon>Endopterygota</taxon>
        <taxon>Hymenoptera</taxon>
        <taxon>Apocrita</taxon>
        <taxon>Aculeata</taxon>
        <taxon>Vespoidea</taxon>
        <taxon>Vespidae</taxon>
        <taxon>Vespinae</taxon>
        <taxon>Vespula</taxon>
    </lineage>
</organism>
<evidence type="ECO:0000313" key="2">
    <source>
        <dbReference type="Proteomes" id="UP001607303"/>
    </source>
</evidence>
<reference evidence="1 2" key="1">
    <citation type="journal article" date="2024" name="Ann. Entomol. Soc. Am.">
        <title>Genomic analyses of the southern and eastern yellowjacket wasps (Hymenoptera: Vespidae) reveal evolutionary signatures of social life.</title>
        <authorList>
            <person name="Catto M.A."/>
            <person name="Caine P.B."/>
            <person name="Orr S.E."/>
            <person name="Hunt B.G."/>
            <person name="Goodisman M.A.D."/>
        </authorList>
    </citation>
    <scope>NUCLEOTIDE SEQUENCE [LARGE SCALE GENOMIC DNA]</scope>
    <source>
        <strain evidence="1">232</strain>
        <tissue evidence="1">Head and thorax</tissue>
    </source>
</reference>
<evidence type="ECO:0000313" key="1">
    <source>
        <dbReference type="EMBL" id="KAL2747142.1"/>
    </source>
</evidence>
<dbReference type="AlphaFoldDB" id="A0ABD2CPY0"/>
<comment type="caution">
    <text evidence="1">The sequence shown here is derived from an EMBL/GenBank/DDBJ whole genome shotgun (WGS) entry which is preliminary data.</text>
</comment>
<protein>
    <submittedName>
        <fullName evidence="1">Uncharacterized protein</fullName>
    </submittedName>
</protein>